<evidence type="ECO:0000313" key="3">
    <source>
        <dbReference type="EMBL" id="NYD47436.1"/>
    </source>
</evidence>
<dbReference type="Pfam" id="PF19650">
    <property type="entry name" value="DUF6153"/>
    <property type="match status" value="1"/>
</dbReference>
<feature type="transmembrane region" description="Helical" evidence="2">
    <location>
        <begin position="31"/>
        <end position="50"/>
    </location>
</feature>
<evidence type="ECO:0000256" key="2">
    <source>
        <dbReference type="SAM" id="Phobius"/>
    </source>
</evidence>
<gene>
    <name evidence="3" type="ORF">BJY14_003419</name>
</gene>
<keyword evidence="2" id="KW-1133">Transmembrane helix</keyword>
<feature type="transmembrane region" description="Helical" evidence="2">
    <location>
        <begin position="103"/>
        <end position="125"/>
    </location>
</feature>
<protein>
    <submittedName>
        <fullName evidence="3">Uncharacterized protein</fullName>
    </submittedName>
</protein>
<feature type="compositionally biased region" description="Basic and acidic residues" evidence="1">
    <location>
        <begin position="85"/>
        <end position="101"/>
    </location>
</feature>
<dbReference type="RefSeq" id="WP_179844511.1">
    <property type="nucleotide sequence ID" value="NZ_JACCBA010000001.1"/>
</dbReference>
<dbReference type="EMBL" id="JACCBA010000001">
    <property type="protein sequence ID" value="NYD47436.1"/>
    <property type="molecule type" value="Genomic_DNA"/>
</dbReference>
<feature type="region of interest" description="Disordered" evidence="1">
    <location>
        <begin position="78"/>
        <end position="102"/>
    </location>
</feature>
<accession>A0A7Y9JGC7</accession>
<dbReference type="Proteomes" id="UP000529783">
    <property type="component" value="Unassembled WGS sequence"/>
</dbReference>
<dbReference type="InterPro" id="IPR046151">
    <property type="entry name" value="DUF6153"/>
</dbReference>
<comment type="caution">
    <text evidence="3">The sequence shown here is derived from an EMBL/GenBank/DDBJ whole genome shotgun (WGS) entry which is preliminary data.</text>
</comment>
<evidence type="ECO:0000313" key="4">
    <source>
        <dbReference type="Proteomes" id="UP000529783"/>
    </source>
</evidence>
<dbReference type="AlphaFoldDB" id="A0A7Y9JGC7"/>
<proteinExistence type="predicted"/>
<name>A0A7Y9JGC7_9ACTN</name>
<keyword evidence="2" id="KW-0472">Membrane</keyword>
<evidence type="ECO:0000256" key="1">
    <source>
        <dbReference type="SAM" id="MobiDB-lite"/>
    </source>
</evidence>
<keyword evidence="4" id="KW-1185">Reference proteome</keyword>
<reference evidence="3 4" key="1">
    <citation type="submission" date="2020-07" db="EMBL/GenBank/DDBJ databases">
        <title>Sequencing the genomes of 1000 actinobacteria strains.</title>
        <authorList>
            <person name="Klenk H.-P."/>
        </authorList>
    </citation>
    <scope>NUCLEOTIDE SEQUENCE [LARGE SCALE GENOMIC DNA]</scope>
    <source>
        <strain evidence="3 4">DSM 40398</strain>
    </source>
</reference>
<sequence length="161" mass="16993">MSMHVGGLPGRGGANAERRVGRLRRSVRRDVLSLASGLLVLLGLLAMHGFQATSSPAGMNGVPLTSMAAGHAVPVTEAVTGHRPPQGDRSGDHHSDRHPDHPGGQVCLAMLTLFALALALLALRLRRSPPRAVSRPARVRILLVGRPPPRPSLHGLSVLRL</sequence>
<organism evidence="3 4">
    <name type="scientific">Actinomadura luteofluorescens</name>
    <dbReference type="NCBI Taxonomy" id="46163"/>
    <lineage>
        <taxon>Bacteria</taxon>
        <taxon>Bacillati</taxon>
        <taxon>Actinomycetota</taxon>
        <taxon>Actinomycetes</taxon>
        <taxon>Streptosporangiales</taxon>
        <taxon>Thermomonosporaceae</taxon>
        <taxon>Actinomadura</taxon>
    </lineage>
</organism>
<keyword evidence="2" id="KW-0812">Transmembrane</keyword>